<keyword evidence="4" id="KW-0378">Hydrolase</keyword>
<dbReference type="InterPro" id="IPR032466">
    <property type="entry name" value="Metal_Hydrolase"/>
</dbReference>
<dbReference type="InterPro" id="IPR018228">
    <property type="entry name" value="DNase_TatD-rel_CS"/>
</dbReference>
<evidence type="ECO:0000256" key="5">
    <source>
        <dbReference type="SAM" id="MobiDB-lite"/>
    </source>
</evidence>
<reference evidence="6" key="1">
    <citation type="submission" date="2020-11" db="EMBL/GenBank/DDBJ databases">
        <title>Chlorella ohadii genome sequencing and assembly.</title>
        <authorList>
            <person name="Murik O."/>
            <person name="Treves H."/>
            <person name="Kedem I."/>
            <person name="Shotland Y."/>
            <person name="Kaplan A."/>
        </authorList>
    </citation>
    <scope>NUCLEOTIDE SEQUENCE</scope>
    <source>
        <strain evidence="6">1</strain>
    </source>
</reference>
<evidence type="ECO:0000256" key="4">
    <source>
        <dbReference type="ARBA" id="ARBA00022801"/>
    </source>
</evidence>
<dbReference type="Proteomes" id="UP001205105">
    <property type="component" value="Unassembled WGS sequence"/>
</dbReference>
<dbReference type="InterPro" id="IPR001130">
    <property type="entry name" value="TatD-like"/>
</dbReference>
<keyword evidence="3" id="KW-0479">Metal-binding</keyword>
<feature type="compositionally biased region" description="Low complexity" evidence="5">
    <location>
        <begin position="23"/>
        <end position="63"/>
    </location>
</feature>
<dbReference type="PROSITE" id="PS01091">
    <property type="entry name" value="TATD_3"/>
    <property type="match status" value="1"/>
</dbReference>
<keyword evidence="2" id="KW-0540">Nuclease</keyword>
<organism evidence="6 7">
    <name type="scientific">Chlorella ohadii</name>
    <dbReference type="NCBI Taxonomy" id="2649997"/>
    <lineage>
        <taxon>Eukaryota</taxon>
        <taxon>Viridiplantae</taxon>
        <taxon>Chlorophyta</taxon>
        <taxon>core chlorophytes</taxon>
        <taxon>Trebouxiophyceae</taxon>
        <taxon>Chlorellales</taxon>
        <taxon>Chlorellaceae</taxon>
        <taxon>Chlorella clade</taxon>
        <taxon>Chlorella</taxon>
    </lineage>
</organism>
<dbReference type="SUPFAM" id="SSF51556">
    <property type="entry name" value="Metallo-dependent hydrolases"/>
    <property type="match status" value="1"/>
</dbReference>
<dbReference type="Pfam" id="PF01026">
    <property type="entry name" value="TatD_DNase"/>
    <property type="match status" value="1"/>
</dbReference>
<evidence type="ECO:0000313" key="7">
    <source>
        <dbReference type="Proteomes" id="UP001205105"/>
    </source>
</evidence>
<gene>
    <name evidence="6" type="ORF">COHA_003658</name>
</gene>
<dbReference type="PANTHER" id="PTHR10060:SF15">
    <property type="entry name" value="DEOXYRIBONUCLEASE TATDN1"/>
    <property type="match status" value="1"/>
</dbReference>
<evidence type="ECO:0000256" key="1">
    <source>
        <dbReference type="ARBA" id="ARBA00009275"/>
    </source>
</evidence>
<dbReference type="InterPro" id="IPR050891">
    <property type="entry name" value="TatD-type_Hydrolase"/>
</dbReference>
<accession>A0AAD5DUP0</accession>
<dbReference type="Gene3D" id="3.20.20.140">
    <property type="entry name" value="Metal-dependent hydrolases"/>
    <property type="match status" value="1"/>
</dbReference>
<keyword evidence="7" id="KW-1185">Reference proteome</keyword>
<proteinExistence type="inferred from homology"/>
<dbReference type="EMBL" id="JADXDR010000049">
    <property type="protein sequence ID" value="KAI7842728.1"/>
    <property type="molecule type" value="Genomic_DNA"/>
</dbReference>
<evidence type="ECO:0000313" key="6">
    <source>
        <dbReference type="EMBL" id="KAI7842728.1"/>
    </source>
</evidence>
<comment type="similarity">
    <text evidence="1">Belongs to the metallo-dependent hydrolases superfamily. TatD-type hydrolase family.</text>
</comment>
<dbReference type="AlphaFoldDB" id="A0AAD5DUP0"/>
<dbReference type="FunFam" id="3.20.20.140:FF:000005">
    <property type="entry name" value="TatD family hydrolase"/>
    <property type="match status" value="1"/>
</dbReference>
<dbReference type="GO" id="GO:0005829">
    <property type="term" value="C:cytosol"/>
    <property type="evidence" value="ECO:0007669"/>
    <property type="project" value="TreeGrafter"/>
</dbReference>
<comment type="caution">
    <text evidence="6">The sequence shown here is derived from an EMBL/GenBank/DDBJ whole genome shotgun (WGS) entry which is preliminary data.</text>
</comment>
<protein>
    <submittedName>
        <fullName evidence="6">Uncharacterized protein</fullName>
    </submittedName>
</protein>
<dbReference type="GO" id="GO:0046872">
    <property type="term" value="F:metal ion binding"/>
    <property type="evidence" value="ECO:0007669"/>
    <property type="project" value="UniProtKB-KW"/>
</dbReference>
<sequence length="343" mass="37339">MAAAGESVPPLAPPTRPQRGLEQHSQSEQQQQQGPHAKQQQDQRQQAKQQQPQQARTRPTQGQLVEGCMIRGGPGTIDIGANLIDRSFDKDRAGVLQRAQQAGVQACIVTGTCVRTAQAAAELCASPLGQAHGLYFTAGCHPHNAKSCEEGTLGVLRQLAASERCVAIGECGLDFNRMFSPQEVQEHWFAAQIELAEELQLPLFLHCRDAGQRFADILRAHRRSVPGVAHCFTGSREELELCLELGLHIGITGWICDDRPDRGAAQLAALLPLIPADRLLIETDCPYLTPRTIKPTKARPQRCEPALLPHVLAAVAAARGEPVEHTAAITTANARRLFRLDDM</sequence>
<dbReference type="CDD" id="cd01310">
    <property type="entry name" value="TatD_DNAse"/>
    <property type="match status" value="1"/>
</dbReference>
<dbReference type="PANTHER" id="PTHR10060">
    <property type="entry name" value="TATD FAMILY DEOXYRIBONUCLEASE"/>
    <property type="match status" value="1"/>
</dbReference>
<feature type="region of interest" description="Disordered" evidence="5">
    <location>
        <begin position="1"/>
        <end position="69"/>
    </location>
</feature>
<evidence type="ECO:0000256" key="3">
    <source>
        <dbReference type="ARBA" id="ARBA00022723"/>
    </source>
</evidence>
<name>A0AAD5DUP0_9CHLO</name>
<dbReference type="GO" id="GO:0008310">
    <property type="term" value="F:single-stranded DNA 3'-5' DNA exonuclease activity"/>
    <property type="evidence" value="ECO:0007669"/>
    <property type="project" value="TreeGrafter"/>
</dbReference>
<evidence type="ECO:0000256" key="2">
    <source>
        <dbReference type="ARBA" id="ARBA00022722"/>
    </source>
</evidence>